<evidence type="ECO:0000256" key="2">
    <source>
        <dbReference type="SAM" id="SignalP"/>
    </source>
</evidence>
<dbReference type="InterPro" id="IPR011990">
    <property type="entry name" value="TPR-like_helical_dom_sf"/>
</dbReference>
<dbReference type="PANTHER" id="PTHR15696">
    <property type="entry name" value="SMG-7 SUPPRESSOR WITH MORPHOLOGICAL EFFECT ON GENITALIA PROTEIN 7"/>
    <property type="match status" value="1"/>
</dbReference>
<dbReference type="Proteomes" id="UP000184330">
    <property type="component" value="Unassembled WGS sequence"/>
</dbReference>
<dbReference type="FunFam" id="1.25.40.10:FF:000202">
    <property type="entry name" value="Unplaced genomic scaffold supercont1.7, whole genome shotgun sequence"/>
    <property type="match status" value="1"/>
</dbReference>
<dbReference type="PANTHER" id="PTHR15696:SF0">
    <property type="entry name" value="TELOMERASE-BINDING PROTEIN EST1A"/>
    <property type="match status" value="1"/>
</dbReference>
<organism evidence="3 4">
    <name type="scientific">Phialocephala subalpina</name>
    <dbReference type="NCBI Taxonomy" id="576137"/>
    <lineage>
        <taxon>Eukaryota</taxon>
        <taxon>Fungi</taxon>
        <taxon>Dikarya</taxon>
        <taxon>Ascomycota</taxon>
        <taxon>Pezizomycotina</taxon>
        <taxon>Leotiomycetes</taxon>
        <taxon>Helotiales</taxon>
        <taxon>Mollisiaceae</taxon>
        <taxon>Phialocephala</taxon>
        <taxon>Phialocephala fortinii species complex</taxon>
    </lineage>
</organism>
<name>A0A1L7WC87_9HELO</name>
<keyword evidence="4" id="KW-1185">Reference proteome</keyword>
<feature type="region of interest" description="Disordered" evidence="1">
    <location>
        <begin position="271"/>
        <end position="311"/>
    </location>
</feature>
<feature type="signal peptide" evidence="2">
    <location>
        <begin position="1"/>
        <end position="17"/>
    </location>
</feature>
<feature type="compositionally biased region" description="Polar residues" evidence="1">
    <location>
        <begin position="898"/>
        <end position="907"/>
    </location>
</feature>
<feature type="compositionally biased region" description="Polar residues" evidence="1">
    <location>
        <begin position="868"/>
        <end position="887"/>
    </location>
</feature>
<feature type="region of interest" description="Disordered" evidence="1">
    <location>
        <begin position="91"/>
        <end position="127"/>
    </location>
</feature>
<evidence type="ECO:0000313" key="3">
    <source>
        <dbReference type="EMBL" id="CZR50382.1"/>
    </source>
</evidence>
<dbReference type="OrthoDB" id="4180531at2759"/>
<evidence type="ECO:0000256" key="1">
    <source>
        <dbReference type="SAM" id="MobiDB-lite"/>
    </source>
</evidence>
<accession>A0A1L7WC87</accession>
<proteinExistence type="predicted"/>
<dbReference type="GO" id="GO:0042162">
    <property type="term" value="F:telomeric DNA binding"/>
    <property type="evidence" value="ECO:0007669"/>
    <property type="project" value="TreeGrafter"/>
</dbReference>
<dbReference type="EMBL" id="FJOG01000001">
    <property type="protein sequence ID" value="CZR50382.1"/>
    <property type="molecule type" value="Genomic_DNA"/>
</dbReference>
<dbReference type="GO" id="GO:0000184">
    <property type="term" value="P:nuclear-transcribed mRNA catabolic process, nonsense-mediated decay"/>
    <property type="evidence" value="ECO:0007669"/>
    <property type="project" value="TreeGrafter"/>
</dbReference>
<feature type="compositionally biased region" description="Basic and acidic residues" evidence="1">
    <location>
        <begin position="271"/>
        <end position="289"/>
    </location>
</feature>
<feature type="compositionally biased region" description="Polar residues" evidence="1">
    <location>
        <begin position="91"/>
        <end position="121"/>
    </location>
</feature>
<evidence type="ECO:0000313" key="4">
    <source>
        <dbReference type="Proteomes" id="UP000184330"/>
    </source>
</evidence>
<feature type="compositionally biased region" description="Low complexity" evidence="1">
    <location>
        <begin position="1074"/>
        <end position="1091"/>
    </location>
</feature>
<sequence length="1309" mass="145137">MSKLILLCLFYTQFVVSVFYGSCASASQNLDNDYNHSSCKFPSLLSHLNPSIITTVTLSPPLAQHQSTGTIQLYPLATSTPSILFENGNTTQPGVSGVPPQSTYTSALPINTSSNHTTLSTEDSDDGHPSALVTTAAHGAVVAEEQIDPKFDLPGILQPKDDILSGLSILDLARDIQVLSPDIEVREPPLSGPASSRDGVNLKRAWGAAFMPEAVTFYDYGYEDIPAPFLSAVDQVHDYEERSEDRRSKSPLLSFTPAMLWLLVHEDGRKRKMRRVDPPEQAPSDHESAADSNPPPRPAKPSNADLNGESTSITLICPDPKGLTPEILIAETKSIYAGLVIVEAKCIEVDQKQAALAQVSGSGPTKLTTEQWHLLTALHRTLLHEHFDFFLATQHPVASPKLKKLASKYAMPARMWRHGVHSYLELLRHRLPDSLEHMLTFIYIAYIIIAMLYENFSAFEDIWIECLGDLGRYRMAINTDDLRDREVWTRIATYWYSKISSRTPGTGRIHHHLAILNRHQSLNCLFLYMKSLSAVTPFHSSRLSIETLFEQDFSRIRPTEAGPFVGTYIRIHEHLLAKRPTEFEELLSAFVTVLDTHIGISSHHFIRQGSQLAISNCAALLGFGLKESPLARELSPSNSDCREPSKISEDAIELSDPALFSDSRQLFLRTAQVVLRRVGDTNIRSFTHIILVFILHLSSCPGAMALIEEFVPWEDLVVVLNSFIRCSENLDRIEGETFPGLLQVPQPLPEDFDLRGLVWSQNYLPEDWFANSHFDDEPVYMMESPTSQEDRLERILWLACHLASSRQWICYDCFNNEFSLPTTFYSEEDSPDWTALRIDSQISSPIASSLAISRGTQEDISDSIDECSPSSETRCSPESSVLQTEPSGQDERYGSPMVGSQISVSTPPTKPGQDAARCNSEVDIDYGQDLFEELPFSEFFDFGALLQGSNETPERLWEENAAMKITSSTNPSRTEAGVAIPGSIQRATTTNDPDLSNEFVQIYPEESLDPRLLDRFNPSAIVLPMQNTSVLQTGHDSGSRSIGKQDGILVGTEDQIQKENDTGGSCSPSKENEISMSSSSPSASPSGEQAPPASPTKSPQHTCPHCPNTYDRRCDLNSKLHIIITEGNWGVLGWNFRSSVAGLHGLGSARAANWECYGLAASEVFAEEFPKHLAIKSKNPDILWKLENAKQKWFPFDAWEKIVGSYTGGSLTYDSDKLIAISGIAKAIQTSLREGSVDSDYLVGLWKDAIHFQLLSSVKLIRLLACPPTAEHLLGRGTHLTRESPSIMLNLQTQSVMLRSSARTHCQLI</sequence>
<reference evidence="3 4" key="1">
    <citation type="submission" date="2016-03" db="EMBL/GenBank/DDBJ databases">
        <authorList>
            <person name="Ploux O."/>
        </authorList>
    </citation>
    <scope>NUCLEOTIDE SEQUENCE [LARGE SCALE GENOMIC DNA]</scope>
    <source>
        <strain evidence="3 4">UAMH 11012</strain>
    </source>
</reference>
<gene>
    <name evidence="3" type="ORF">PAC_00254</name>
</gene>
<dbReference type="Gene3D" id="1.25.40.10">
    <property type="entry name" value="Tetratricopeptide repeat domain"/>
    <property type="match status" value="1"/>
</dbReference>
<keyword evidence="2" id="KW-0732">Signal</keyword>
<protein>
    <submittedName>
        <fullName evidence="3">Uncharacterized protein</fullName>
    </submittedName>
</protein>
<dbReference type="SUPFAM" id="SSF48452">
    <property type="entry name" value="TPR-like"/>
    <property type="match status" value="1"/>
</dbReference>
<dbReference type="GO" id="GO:0005697">
    <property type="term" value="C:telomerase holoenzyme complex"/>
    <property type="evidence" value="ECO:0007669"/>
    <property type="project" value="TreeGrafter"/>
</dbReference>
<feature type="region of interest" description="Disordered" evidence="1">
    <location>
        <begin position="1054"/>
        <end position="1104"/>
    </location>
</feature>
<feature type="chain" id="PRO_5009875131" evidence="2">
    <location>
        <begin position="18"/>
        <end position="1309"/>
    </location>
</feature>
<dbReference type="GO" id="GO:0070034">
    <property type="term" value="F:telomerase RNA binding"/>
    <property type="evidence" value="ECO:0007669"/>
    <property type="project" value="TreeGrafter"/>
</dbReference>
<feature type="region of interest" description="Disordered" evidence="1">
    <location>
        <begin position="853"/>
        <end position="916"/>
    </location>
</feature>
<dbReference type="InterPro" id="IPR045153">
    <property type="entry name" value="Est1/Ebs1-like"/>
</dbReference>
<dbReference type="STRING" id="576137.A0A1L7WC87"/>